<feature type="region of interest" description="Disordered" evidence="1">
    <location>
        <begin position="79"/>
        <end position="100"/>
    </location>
</feature>
<feature type="compositionally biased region" description="Pro residues" evidence="1">
    <location>
        <begin position="14"/>
        <end position="26"/>
    </location>
</feature>
<protein>
    <submittedName>
        <fullName evidence="3">Uncharacterized protein</fullName>
    </submittedName>
</protein>
<evidence type="ECO:0000313" key="2">
    <source>
        <dbReference type="Proteomes" id="UP000887574"/>
    </source>
</evidence>
<evidence type="ECO:0000256" key="1">
    <source>
        <dbReference type="SAM" id="MobiDB-lite"/>
    </source>
</evidence>
<dbReference type="WBParaSite" id="jg8308">
    <property type="protein sequence ID" value="jg8308"/>
    <property type="gene ID" value="jg8308"/>
</dbReference>
<name>A0A915EM97_9BILA</name>
<feature type="region of interest" description="Disordered" evidence="1">
    <location>
        <begin position="1"/>
        <end position="57"/>
    </location>
</feature>
<accession>A0A915EM97</accession>
<dbReference type="AlphaFoldDB" id="A0A915EM97"/>
<sequence>MTMDHFTCHTAYFPQPPPQPPPPPPQGGGHGVGMEEGMAKSGQQPPPPPPPDGSKKAWEKTMLKTSMKKCRSFMLRKLEKSDLSLPSSTLYTHDQLNQAG</sequence>
<reference evidence="3" key="1">
    <citation type="submission" date="2022-11" db="UniProtKB">
        <authorList>
            <consortium name="WormBaseParasite"/>
        </authorList>
    </citation>
    <scope>IDENTIFICATION</scope>
</reference>
<evidence type="ECO:0000313" key="3">
    <source>
        <dbReference type="WBParaSite" id="jg8308"/>
    </source>
</evidence>
<dbReference type="Proteomes" id="UP000887574">
    <property type="component" value="Unplaced"/>
</dbReference>
<organism evidence="2 3">
    <name type="scientific">Ditylenchus dipsaci</name>
    <dbReference type="NCBI Taxonomy" id="166011"/>
    <lineage>
        <taxon>Eukaryota</taxon>
        <taxon>Metazoa</taxon>
        <taxon>Ecdysozoa</taxon>
        <taxon>Nematoda</taxon>
        <taxon>Chromadorea</taxon>
        <taxon>Rhabditida</taxon>
        <taxon>Tylenchina</taxon>
        <taxon>Tylenchomorpha</taxon>
        <taxon>Sphaerularioidea</taxon>
        <taxon>Anguinidae</taxon>
        <taxon>Anguininae</taxon>
        <taxon>Ditylenchus</taxon>
    </lineage>
</organism>
<feature type="compositionally biased region" description="Polar residues" evidence="1">
    <location>
        <begin position="84"/>
        <end position="100"/>
    </location>
</feature>
<proteinExistence type="predicted"/>
<keyword evidence="2" id="KW-1185">Reference proteome</keyword>